<dbReference type="EMBL" id="CP144750">
    <property type="protein sequence ID" value="WVZ82142.1"/>
    <property type="molecule type" value="Genomic_DNA"/>
</dbReference>
<protein>
    <submittedName>
        <fullName evidence="2">Uncharacterized protein</fullName>
    </submittedName>
</protein>
<proteinExistence type="predicted"/>
<dbReference type="AlphaFoldDB" id="A0AAQ3U3C8"/>
<sequence>MASSVLTSSSRPLHSSAPATRSEPTGDPPGPQYSLPPATLFTPPPRPPPGRSQWEIHQGLHRLYRGASSAWATGPPDLSPDGVEIPPSAAVRLHQHRQMLPLLCPLPSGPLSAIVASHRLLHLGDFLAFRVCLVNSLDTWMLLCMHI</sequence>
<evidence type="ECO:0000313" key="3">
    <source>
        <dbReference type="Proteomes" id="UP001341281"/>
    </source>
</evidence>
<reference evidence="2 3" key="1">
    <citation type="submission" date="2024-02" db="EMBL/GenBank/DDBJ databases">
        <title>High-quality chromosome-scale genome assembly of Pensacola bahiagrass (Paspalum notatum Flugge var. saurae).</title>
        <authorList>
            <person name="Vega J.M."/>
            <person name="Podio M."/>
            <person name="Orjuela J."/>
            <person name="Siena L.A."/>
            <person name="Pessino S.C."/>
            <person name="Combes M.C."/>
            <person name="Mariac C."/>
            <person name="Albertini E."/>
            <person name="Pupilli F."/>
            <person name="Ortiz J.P.A."/>
            <person name="Leblanc O."/>
        </authorList>
    </citation>
    <scope>NUCLEOTIDE SEQUENCE [LARGE SCALE GENOMIC DNA]</scope>
    <source>
        <strain evidence="2">R1</strain>
        <tissue evidence="2">Leaf</tissue>
    </source>
</reference>
<organism evidence="2 3">
    <name type="scientific">Paspalum notatum var. saurae</name>
    <dbReference type="NCBI Taxonomy" id="547442"/>
    <lineage>
        <taxon>Eukaryota</taxon>
        <taxon>Viridiplantae</taxon>
        <taxon>Streptophyta</taxon>
        <taxon>Embryophyta</taxon>
        <taxon>Tracheophyta</taxon>
        <taxon>Spermatophyta</taxon>
        <taxon>Magnoliopsida</taxon>
        <taxon>Liliopsida</taxon>
        <taxon>Poales</taxon>
        <taxon>Poaceae</taxon>
        <taxon>PACMAD clade</taxon>
        <taxon>Panicoideae</taxon>
        <taxon>Andropogonodae</taxon>
        <taxon>Paspaleae</taxon>
        <taxon>Paspalinae</taxon>
        <taxon>Paspalum</taxon>
    </lineage>
</organism>
<accession>A0AAQ3U3C8</accession>
<evidence type="ECO:0000256" key="1">
    <source>
        <dbReference type="SAM" id="MobiDB-lite"/>
    </source>
</evidence>
<gene>
    <name evidence="2" type="ORF">U9M48_029440</name>
</gene>
<name>A0AAQ3U3C8_PASNO</name>
<evidence type="ECO:0000313" key="2">
    <source>
        <dbReference type="EMBL" id="WVZ82142.1"/>
    </source>
</evidence>
<feature type="compositionally biased region" description="Polar residues" evidence="1">
    <location>
        <begin position="1"/>
        <end position="23"/>
    </location>
</feature>
<dbReference type="Proteomes" id="UP001341281">
    <property type="component" value="Chromosome 06"/>
</dbReference>
<feature type="region of interest" description="Disordered" evidence="1">
    <location>
        <begin position="1"/>
        <end position="54"/>
    </location>
</feature>
<keyword evidence="3" id="KW-1185">Reference proteome</keyword>